<dbReference type="PANTHER" id="PTHR13165">
    <property type="entry name" value="ARSENITE-RESISTANCE PROTEIN 2"/>
    <property type="match status" value="1"/>
</dbReference>
<dbReference type="GO" id="GO:0031053">
    <property type="term" value="P:primary miRNA processing"/>
    <property type="evidence" value="ECO:0000318"/>
    <property type="project" value="GO_Central"/>
</dbReference>
<feature type="compositionally biased region" description="Low complexity" evidence="2">
    <location>
        <begin position="17"/>
        <end position="28"/>
    </location>
</feature>
<evidence type="ECO:0000313" key="4">
    <source>
        <dbReference type="EMBL" id="CAK89420.1"/>
    </source>
</evidence>
<dbReference type="GO" id="GO:0008270">
    <property type="term" value="F:zinc ion binding"/>
    <property type="evidence" value="ECO:0007669"/>
    <property type="project" value="UniProtKB-KW"/>
</dbReference>
<keyword evidence="1" id="KW-0863">Zinc-finger</keyword>
<reference evidence="4 5" key="1">
    <citation type="journal article" date="2006" name="Nature">
        <title>Global trends of whole-genome duplications revealed by the ciliate Paramecium tetraurelia.</title>
        <authorList>
            <consortium name="Genoscope"/>
            <person name="Aury J.-M."/>
            <person name="Jaillon O."/>
            <person name="Duret L."/>
            <person name="Noel B."/>
            <person name="Jubin C."/>
            <person name="Porcel B.M."/>
            <person name="Segurens B."/>
            <person name="Daubin V."/>
            <person name="Anthouard V."/>
            <person name="Aiach N."/>
            <person name="Arnaiz O."/>
            <person name="Billaut A."/>
            <person name="Beisson J."/>
            <person name="Blanc I."/>
            <person name="Bouhouche K."/>
            <person name="Camara F."/>
            <person name="Duharcourt S."/>
            <person name="Guigo R."/>
            <person name="Gogendeau D."/>
            <person name="Katinka M."/>
            <person name="Keller A.-M."/>
            <person name="Kissmehl R."/>
            <person name="Klotz C."/>
            <person name="Koll F."/>
            <person name="Le Moue A."/>
            <person name="Lepere C."/>
            <person name="Malinsky S."/>
            <person name="Nowacki M."/>
            <person name="Nowak J.K."/>
            <person name="Plattner H."/>
            <person name="Poulain J."/>
            <person name="Ruiz F."/>
            <person name="Serrano V."/>
            <person name="Zagulski M."/>
            <person name="Dessen P."/>
            <person name="Betermier M."/>
            <person name="Weissenbach J."/>
            <person name="Scarpelli C."/>
            <person name="Schachter V."/>
            <person name="Sperling L."/>
            <person name="Meyer E."/>
            <person name="Cohen J."/>
            <person name="Wincker P."/>
        </authorList>
    </citation>
    <scope>NUCLEOTIDE SEQUENCE [LARGE SCALE GENOMIC DNA]</scope>
    <source>
        <strain evidence="4 5">Stock d4-2</strain>
    </source>
</reference>
<dbReference type="STRING" id="5888.A0E2A3"/>
<dbReference type="Pfam" id="PF12066">
    <property type="entry name" value="SERRATE_Ars2_N"/>
    <property type="match status" value="1"/>
</dbReference>
<dbReference type="InParanoid" id="A0E2A3"/>
<dbReference type="Proteomes" id="UP000000600">
    <property type="component" value="Unassembled WGS sequence"/>
</dbReference>
<feature type="compositionally biased region" description="Basic and acidic residues" evidence="2">
    <location>
        <begin position="1"/>
        <end position="16"/>
    </location>
</feature>
<dbReference type="InterPro" id="IPR021933">
    <property type="entry name" value="SERRATE/Ars2_N"/>
</dbReference>
<feature type="compositionally biased region" description="Basic residues" evidence="2">
    <location>
        <begin position="35"/>
        <end position="53"/>
    </location>
</feature>
<evidence type="ECO:0000259" key="3">
    <source>
        <dbReference type="PROSITE" id="PS50157"/>
    </source>
</evidence>
<name>A0E2A3_PARTE</name>
<sequence>MDERASSRRQDTRDYHSFSSASSSVSNLSKDRSRSNSKKRNFRNKKKPTKRVKHTIDFPPLDQSLLSFDQFQELYVSNDIPTEKLRLLYQTYERKWENKQKELFFDQHKDEPWIQDKYNPVNRREFQEERNQLAQNRFNEFLKQYNMGGFNNINLTMTEMQLMDFFELNDHFYNDDPDVPFWEFQLKESIDITKAPFFGSDPNQNSVFIKNVPLPLSRADVVKALSSLPGYVSLTLSEPNKLQNYTRIGWVSFDGEEYCNRCVNDESITIKGHSLQFQKQQEKRKFVRVFKSVEYNKLLKDLQQQRELIKVLDKEKGISGNPLIEGPLKDRDDPTFNRQLDIQTLYLRRIHNYCYWSGAEFSDYRLLVSKVGYHFFRLDQKKKCNLEWQDIIQALCNRRREESSDELPLTELIDNEIIQMGLKLRNNRQKDAYPCIFCEKQFQGGTFLIKHISLKHEKQYWEHQQSLSQQVIDQQMANNHKIERSSKATIQRQIFVKGLIDEAQLQENKIQLPINFAPRVQQRQYKDLDSIAQDKTQPAIMFQMRETKVNYNDI</sequence>
<dbReference type="InterPro" id="IPR025239">
    <property type="entry name" value="DUF4187"/>
</dbReference>
<dbReference type="GO" id="GO:0003676">
    <property type="term" value="F:nucleic acid binding"/>
    <property type="evidence" value="ECO:0007669"/>
    <property type="project" value="InterPro"/>
</dbReference>
<keyword evidence="1" id="KW-0479">Metal-binding</keyword>
<dbReference type="RefSeq" id="XP_001456817.1">
    <property type="nucleotide sequence ID" value="XM_001456780.2"/>
</dbReference>
<proteinExistence type="predicted"/>
<dbReference type="PROSITE" id="PS50157">
    <property type="entry name" value="ZINC_FINGER_C2H2_2"/>
    <property type="match status" value="1"/>
</dbReference>
<dbReference type="OrthoDB" id="342064at2759"/>
<evidence type="ECO:0000256" key="2">
    <source>
        <dbReference type="SAM" id="MobiDB-lite"/>
    </source>
</evidence>
<dbReference type="GO" id="GO:0016604">
    <property type="term" value="C:nuclear body"/>
    <property type="evidence" value="ECO:0000318"/>
    <property type="project" value="GO_Central"/>
</dbReference>
<organism evidence="4 5">
    <name type="scientific">Paramecium tetraurelia</name>
    <dbReference type="NCBI Taxonomy" id="5888"/>
    <lineage>
        <taxon>Eukaryota</taxon>
        <taxon>Sar</taxon>
        <taxon>Alveolata</taxon>
        <taxon>Ciliophora</taxon>
        <taxon>Intramacronucleata</taxon>
        <taxon>Oligohymenophorea</taxon>
        <taxon>Peniculida</taxon>
        <taxon>Parameciidae</taxon>
        <taxon>Paramecium</taxon>
    </lineage>
</organism>
<dbReference type="InterPro" id="IPR039727">
    <property type="entry name" value="SE/Ars2"/>
</dbReference>
<dbReference type="SMART" id="SM01173">
    <property type="entry name" value="DUF4187"/>
    <property type="match status" value="1"/>
</dbReference>
<keyword evidence="1" id="KW-0862">Zinc</keyword>
<evidence type="ECO:0000313" key="5">
    <source>
        <dbReference type="Proteomes" id="UP000000600"/>
    </source>
</evidence>
<dbReference type="GeneID" id="5042602"/>
<protein>
    <recommendedName>
        <fullName evidence="3">C2H2-type domain-containing protein</fullName>
    </recommendedName>
</protein>
<dbReference type="eggNOG" id="KOG2295">
    <property type="taxonomic scope" value="Eukaryota"/>
</dbReference>
<dbReference type="AlphaFoldDB" id="A0E2A3"/>
<dbReference type="PROSITE" id="PS00028">
    <property type="entry name" value="ZINC_FINGER_C2H2_1"/>
    <property type="match status" value="1"/>
</dbReference>
<accession>A0E2A3</accession>
<gene>
    <name evidence="4" type="ORF">GSPATT00022592001</name>
</gene>
<dbReference type="PANTHER" id="PTHR13165:SF0">
    <property type="entry name" value="SERRATE RNA EFFECTOR MOLECULE HOMOLOG"/>
    <property type="match status" value="1"/>
</dbReference>
<dbReference type="HOGENOM" id="CLU_492178_0_0_1"/>
<keyword evidence="5" id="KW-1185">Reference proteome</keyword>
<feature type="domain" description="C2H2-type" evidence="3">
    <location>
        <begin position="433"/>
        <end position="461"/>
    </location>
</feature>
<dbReference type="InterPro" id="IPR013087">
    <property type="entry name" value="Znf_C2H2_type"/>
</dbReference>
<dbReference type="KEGG" id="ptm:GSPATT00022592001"/>
<dbReference type="InterPro" id="IPR035979">
    <property type="entry name" value="RBD_domain_sf"/>
</dbReference>
<evidence type="ECO:0000256" key="1">
    <source>
        <dbReference type="PROSITE-ProRule" id="PRU00042"/>
    </source>
</evidence>
<dbReference type="EMBL" id="CT868654">
    <property type="protein sequence ID" value="CAK89420.1"/>
    <property type="molecule type" value="Genomic_DNA"/>
</dbReference>
<feature type="region of interest" description="Disordered" evidence="2">
    <location>
        <begin position="1"/>
        <end position="54"/>
    </location>
</feature>
<dbReference type="SUPFAM" id="SSF54928">
    <property type="entry name" value="RNA-binding domain, RBD"/>
    <property type="match status" value="1"/>
</dbReference>
<dbReference type="OMA" id="MANNHKI"/>